<dbReference type="AlphaFoldDB" id="A0A9X1XUB9"/>
<dbReference type="GO" id="GO:0005737">
    <property type="term" value="C:cytoplasm"/>
    <property type="evidence" value="ECO:0007669"/>
    <property type="project" value="TreeGrafter"/>
</dbReference>
<protein>
    <submittedName>
        <fullName evidence="2">Protein kinase</fullName>
    </submittedName>
</protein>
<name>A0A9X1XUB9_9FLAO</name>
<reference evidence="2" key="1">
    <citation type="submission" date="2022-04" db="EMBL/GenBank/DDBJ databases">
        <title>Flavobacterium pygoscelis sp. nov. isolated from Chinstrap chick (Pygoscelis antarcticus).</title>
        <authorList>
            <person name="Irgang R."/>
            <person name="Poblete-Morales M."/>
            <person name="Avendano-Herrera R."/>
        </authorList>
    </citation>
    <scope>NUCLEOTIDE SEQUENCE</scope>
    <source>
        <strain evidence="2">I-SCBP12n</strain>
    </source>
</reference>
<dbReference type="InterPro" id="IPR008271">
    <property type="entry name" value="Ser/Thr_kinase_AS"/>
</dbReference>
<dbReference type="PANTHER" id="PTHR44167:SF24">
    <property type="entry name" value="SERINE_THREONINE-PROTEIN KINASE CHK2"/>
    <property type="match status" value="1"/>
</dbReference>
<comment type="caution">
    <text evidence="2">The sequence shown here is derived from an EMBL/GenBank/DDBJ whole genome shotgun (WGS) entry which is preliminary data.</text>
</comment>
<evidence type="ECO:0000313" key="2">
    <source>
        <dbReference type="EMBL" id="MCK8143419.1"/>
    </source>
</evidence>
<dbReference type="RefSeq" id="WP_248429415.1">
    <property type="nucleotide sequence ID" value="NZ_JALNUB010000030.1"/>
</dbReference>
<keyword evidence="3" id="KW-1185">Reference proteome</keyword>
<dbReference type="Proteomes" id="UP001139260">
    <property type="component" value="Unassembled WGS sequence"/>
</dbReference>
<gene>
    <name evidence="2" type="ORF">MW871_16120</name>
</gene>
<accession>A0A9X1XUB9</accession>
<dbReference type="Gene3D" id="3.30.200.20">
    <property type="entry name" value="Phosphorylase Kinase, domain 1"/>
    <property type="match status" value="1"/>
</dbReference>
<dbReference type="GO" id="GO:0005524">
    <property type="term" value="F:ATP binding"/>
    <property type="evidence" value="ECO:0007669"/>
    <property type="project" value="InterPro"/>
</dbReference>
<dbReference type="GO" id="GO:0004674">
    <property type="term" value="F:protein serine/threonine kinase activity"/>
    <property type="evidence" value="ECO:0007669"/>
    <property type="project" value="TreeGrafter"/>
</dbReference>
<sequence>MAKKTFSKDEIYGNWKLIIKKSGGGNSFVFLAEHLETKEQKIIKLLKKTHETARLRFLDEIKIISENQEIEGIMRIVDHSNQDDDTLWYIMPLTIPLNEYLVDKPSIVKIDAVLEIAKTLAQLHLKNVSHRDIKPQNLFYQDRYLIGDFGLVDYPDKENDLTIVGNSLGPRWTIAPEMRNNPEISNGLSADVYSLSKTLWIFLTSIEKGFEGQYSPNGSIGISNYVQDIYLNILEELLVKCTENDAKLRPNINEFIEILSTWREIQDNFYQRNDLDWKTVQYKLFPSNLPSYAEWTDVETICNILNIVGGIRALNHMFFDNGGGLDLEGAKISYETGLIELDCGMPYLIKPKKLSFCSFNDDFEWNYFYLELDEIDHIYSSYNGSEQLVELEPLVYKPYDYIESYYEKYDDGYEHRPTDYRHIVRLTSGNMVIFRKTSSYNLTPSTYDGRHGKMGVIKFREYIKQLIEIDYKAFYVRDDSGKVIGKQMTHDIRWSEVD</sequence>
<dbReference type="EMBL" id="JALNUB010000030">
    <property type="protein sequence ID" value="MCK8143419.1"/>
    <property type="molecule type" value="Genomic_DNA"/>
</dbReference>
<organism evidence="2 3">
    <name type="scientific">Flavobacterium pygoscelis</name>
    <dbReference type="NCBI Taxonomy" id="2893176"/>
    <lineage>
        <taxon>Bacteria</taxon>
        <taxon>Pseudomonadati</taxon>
        <taxon>Bacteroidota</taxon>
        <taxon>Flavobacteriia</taxon>
        <taxon>Flavobacteriales</taxon>
        <taxon>Flavobacteriaceae</taxon>
        <taxon>Flavobacterium</taxon>
    </lineage>
</organism>
<dbReference type="PANTHER" id="PTHR44167">
    <property type="entry name" value="OVARIAN-SPECIFIC SERINE/THREONINE-PROTEIN KINASE LOK-RELATED"/>
    <property type="match status" value="1"/>
</dbReference>
<dbReference type="Pfam" id="PF00069">
    <property type="entry name" value="Pkinase"/>
    <property type="match status" value="1"/>
</dbReference>
<evidence type="ECO:0000259" key="1">
    <source>
        <dbReference type="PROSITE" id="PS50011"/>
    </source>
</evidence>
<dbReference type="PROSITE" id="PS00108">
    <property type="entry name" value="PROTEIN_KINASE_ST"/>
    <property type="match status" value="1"/>
</dbReference>
<dbReference type="InterPro" id="IPR000719">
    <property type="entry name" value="Prot_kinase_dom"/>
</dbReference>
<dbReference type="SUPFAM" id="SSF56112">
    <property type="entry name" value="Protein kinase-like (PK-like)"/>
    <property type="match status" value="1"/>
</dbReference>
<dbReference type="SMART" id="SM00220">
    <property type="entry name" value="S_TKc"/>
    <property type="match status" value="1"/>
</dbReference>
<dbReference type="Gene3D" id="1.10.510.10">
    <property type="entry name" value="Transferase(Phosphotransferase) domain 1"/>
    <property type="match status" value="1"/>
</dbReference>
<dbReference type="InterPro" id="IPR011009">
    <property type="entry name" value="Kinase-like_dom_sf"/>
</dbReference>
<feature type="domain" description="Protein kinase" evidence="1">
    <location>
        <begin position="15"/>
        <end position="263"/>
    </location>
</feature>
<dbReference type="PROSITE" id="PS50011">
    <property type="entry name" value="PROTEIN_KINASE_DOM"/>
    <property type="match status" value="1"/>
</dbReference>
<proteinExistence type="predicted"/>
<keyword evidence="2" id="KW-0418">Kinase</keyword>
<evidence type="ECO:0000313" key="3">
    <source>
        <dbReference type="Proteomes" id="UP001139260"/>
    </source>
</evidence>
<keyword evidence="2" id="KW-0808">Transferase</keyword>